<dbReference type="SFLD" id="SFLDG01065">
    <property type="entry name" value="anaerobic_coproporphyrinogen-I"/>
    <property type="match status" value="1"/>
</dbReference>
<dbReference type="InterPro" id="IPR010723">
    <property type="entry name" value="HemN_C"/>
</dbReference>
<dbReference type="SMART" id="SM00729">
    <property type="entry name" value="Elp3"/>
    <property type="match status" value="1"/>
</dbReference>
<dbReference type="InterPro" id="IPR034505">
    <property type="entry name" value="Coproporphyrinogen-III_oxidase"/>
</dbReference>
<dbReference type="GO" id="GO:0006779">
    <property type="term" value="P:porphyrin-containing compound biosynthetic process"/>
    <property type="evidence" value="ECO:0007669"/>
    <property type="project" value="TreeGrafter"/>
</dbReference>
<dbReference type="PROSITE" id="PS51918">
    <property type="entry name" value="RADICAL_SAM"/>
    <property type="match status" value="1"/>
</dbReference>
<dbReference type="InterPro" id="IPR058240">
    <property type="entry name" value="rSAM_sf"/>
</dbReference>
<feature type="domain" description="Radical SAM core" evidence="6">
    <location>
        <begin position="44"/>
        <end position="285"/>
    </location>
</feature>
<dbReference type="Gene3D" id="3.20.20.70">
    <property type="entry name" value="Aldolase class I"/>
    <property type="match status" value="1"/>
</dbReference>
<keyword evidence="5" id="KW-0411">Iron-sulfur</keyword>
<evidence type="ECO:0000256" key="5">
    <source>
        <dbReference type="ARBA" id="ARBA00023014"/>
    </source>
</evidence>
<organism evidence="7 8">
    <name type="scientific">Blastopirellula marina</name>
    <dbReference type="NCBI Taxonomy" id="124"/>
    <lineage>
        <taxon>Bacteria</taxon>
        <taxon>Pseudomonadati</taxon>
        <taxon>Planctomycetota</taxon>
        <taxon>Planctomycetia</taxon>
        <taxon>Pirellulales</taxon>
        <taxon>Pirellulaceae</taxon>
        <taxon>Blastopirellula</taxon>
    </lineage>
</organism>
<comment type="cofactor">
    <cofactor evidence="1">
        <name>[4Fe-4S] cluster</name>
        <dbReference type="ChEBI" id="CHEBI:49883"/>
    </cofactor>
</comment>
<dbReference type="Proteomes" id="UP000237819">
    <property type="component" value="Unassembled WGS sequence"/>
</dbReference>
<dbReference type="PANTHER" id="PTHR13932">
    <property type="entry name" value="COPROPORPHYRINIGEN III OXIDASE"/>
    <property type="match status" value="1"/>
</dbReference>
<accession>A0A2S8GFH5</accession>
<reference evidence="7 8" key="1">
    <citation type="submission" date="2018-02" db="EMBL/GenBank/DDBJ databases">
        <title>Comparative genomes isolates from brazilian mangrove.</title>
        <authorList>
            <person name="Araujo J.E."/>
            <person name="Taketani R.G."/>
            <person name="Silva M.C.P."/>
            <person name="Loureco M.V."/>
            <person name="Andreote F.D."/>
        </authorList>
    </citation>
    <scope>NUCLEOTIDE SEQUENCE [LARGE SCALE GENOMIC DNA]</scope>
    <source>
        <strain evidence="7 8">Nap-Phe MGV</strain>
    </source>
</reference>
<evidence type="ECO:0000256" key="2">
    <source>
        <dbReference type="ARBA" id="ARBA00022691"/>
    </source>
</evidence>
<dbReference type="AlphaFoldDB" id="A0A2S8GFH5"/>
<dbReference type="GO" id="GO:0051539">
    <property type="term" value="F:4 iron, 4 sulfur cluster binding"/>
    <property type="evidence" value="ECO:0007669"/>
    <property type="project" value="TreeGrafter"/>
</dbReference>
<dbReference type="NCBIfam" id="NF006067">
    <property type="entry name" value="PRK08208.1"/>
    <property type="match status" value="1"/>
</dbReference>
<keyword evidence="3" id="KW-0479">Metal-binding</keyword>
<dbReference type="EMBL" id="PUHZ01000024">
    <property type="protein sequence ID" value="PQO43183.1"/>
    <property type="molecule type" value="Genomic_DNA"/>
</dbReference>
<dbReference type="InterPro" id="IPR007197">
    <property type="entry name" value="rSAM"/>
</dbReference>
<dbReference type="Pfam" id="PF06969">
    <property type="entry name" value="HemN_C"/>
    <property type="match status" value="1"/>
</dbReference>
<keyword evidence="4" id="KW-0408">Iron</keyword>
<evidence type="ECO:0000313" key="8">
    <source>
        <dbReference type="Proteomes" id="UP000237819"/>
    </source>
</evidence>
<name>A0A2S8GFH5_9BACT</name>
<dbReference type="SFLD" id="SFLDS00029">
    <property type="entry name" value="Radical_SAM"/>
    <property type="match status" value="1"/>
</dbReference>
<dbReference type="SUPFAM" id="SSF102114">
    <property type="entry name" value="Radical SAM enzymes"/>
    <property type="match status" value="1"/>
</dbReference>
<comment type="caution">
    <text evidence="7">The sequence shown here is derived from an EMBL/GenBank/DDBJ whole genome shotgun (WGS) entry which is preliminary data.</text>
</comment>
<evidence type="ECO:0000256" key="4">
    <source>
        <dbReference type="ARBA" id="ARBA00023004"/>
    </source>
</evidence>
<evidence type="ECO:0000259" key="6">
    <source>
        <dbReference type="PROSITE" id="PS51918"/>
    </source>
</evidence>
<dbReference type="RefSeq" id="WP_105338396.1">
    <property type="nucleotide sequence ID" value="NZ_PUHZ01000024.1"/>
</dbReference>
<dbReference type="GO" id="GO:0046872">
    <property type="term" value="F:metal ion binding"/>
    <property type="evidence" value="ECO:0007669"/>
    <property type="project" value="UniProtKB-KW"/>
</dbReference>
<dbReference type="OrthoDB" id="9808022at2"/>
<dbReference type="PANTHER" id="PTHR13932:SF5">
    <property type="entry name" value="RADICAL S-ADENOSYL METHIONINE DOMAIN-CONTAINING PROTEIN 1, MITOCHONDRIAL"/>
    <property type="match status" value="1"/>
</dbReference>
<protein>
    <submittedName>
        <fullName evidence="7">Coproporphyrinogen III oxidase</fullName>
    </submittedName>
</protein>
<proteinExistence type="predicted"/>
<keyword evidence="2" id="KW-0949">S-adenosyl-L-methionine</keyword>
<sequence>MSSIDMPLTANLTAPYVAYAYSYPHKSSYGELTPAVSLDELWQQENRRNLFLYVHLPFCEMRCGFCNLFARAGGDDATYDLYLDSVERQARRMSAATAGDRSVARLALGGGTPTVLSAAQLDRLFQMLVHYFDADPRQIPMSVESSPKTASQEKLDLLRQWGVERVSIGVQSFVESEVHSIGRPQQSAEVHGALSRIKQAGFPVLNIDLIYGQPQQTLASWNESLDAALRYKPEEIFLYPLYVRPQTGLGRRDIPLESNPPQTIELYRAGRDRLLAAGYRQLSMRSFTLKSETDDEGPEYCCQSDGMLGLGAGARSYATRLHYSSRFAVQAAGVKTILDQWVTRTEEDFGKADWGIWLTEEERQRRFIIQSLLHYKGLQRQRFIEAFGLTPETRIPELRELIDVDWIEQDDDVLRLTSEGMAMSDAIGPALYSASCREALEAFAAK</sequence>
<dbReference type="GO" id="GO:0003824">
    <property type="term" value="F:catalytic activity"/>
    <property type="evidence" value="ECO:0007669"/>
    <property type="project" value="InterPro"/>
</dbReference>
<dbReference type="Pfam" id="PF04055">
    <property type="entry name" value="Radical_SAM"/>
    <property type="match status" value="1"/>
</dbReference>
<evidence type="ECO:0000256" key="1">
    <source>
        <dbReference type="ARBA" id="ARBA00001966"/>
    </source>
</evidence>
<evidence type="ECO:0000313" key="7">
    <source>
        <dbReference type="EMBL" id="PQO43183.1"/>
    </source>
</evidence>
<dbReference type="InterPro" id="IPR013785">
    <property type="entry name" value="Aldolase_TIM"/>
</dbReference>
<dbReference type="GO" id="GO:0005737">
    <property type="term" value="C:cytoplasm"/>
    <property type="evidence" value="ECO:0007669"/>
    <property type="project" value="TreeGrafter"/>
</dbReference>
<gene>
    <name evidence="7" type="ORF">C5Y93_26130</name>
</gene>
<evidence type="ECO:0000256" key="3">
    <source>
        <dbReference type="ARBA" id="ARBA00022723"/>
    </source>
</evidence>
<dbReference type="InterPro" id="IPR006638">
    <property type="entry name" value="Elp3/MiaA/NifB-like_rSAM"/>
</dbReference>